<evidence type="ECO:0000313" key="3">
    <source>
        <dbReference type="RefSeq" id="XP_032330617.1"/>
    </source>
</evidence>
<sequence length="187" mass="20420">MASASLLKQQPGLNAATPGTYDSRPTPGRAPPPTNAPSDKPSPAFHWVTPESRETSGRPASLGGKVVTPGLSFPPAESPHHPIPSRPRLPRGTSLASPPSWLERVFHGLQIPAYKAGTRFWPGVLEQYLLLRSLLWVPDRQMSCLFNSSPERSNRPLTLSTSKLESSRASPYPLRHFLASPSFQLLE</sequence>
<evidence type="ECO:0000313" key="2">
    <source>
        <dbReference type="Proteomes" id="UP000694856"/>
    </source>
</evidence>
<organism evidence="2 3">
    <name type="scientific">Camelus ferus</name>
    <name type="common">Wild bactrian camel</name>
    <name type="synonym">Camelus bactrianus ferus</name>
    <dbReference type="NCBI Taxonomy" id="419612"/>
    <lineage>
        <taxon>Eukaryota</taxon>
        <taxon>Metazoa</taxon>
        <taxon>Chordata</taxon>
        <taxon>Craniata</taxon>
        <taxon>Vertebrata</taxon>
        <taxon>Euteleostomi</taxon>
        <taxon>Mammalia</taxon>
        <taxon>Eutheria</taxon>
        <taxon>Laurasiatheria</taxon>
        <taxon>Artiodactyla</taxon>
        <taxon>Tylopoda</taxon>
        <taxon>Camelidae</taxon>
        <taxon>Camelus</taxon>
    </lineage>
</organism>
<protein>
    <submittedName>
        <fullName evidence="3">SH3 domain-containing protein 21-like</fullName>
    </submittedName>
</protein>
<evidence type="ECO:0000256" key="1">
    <source>
        <dbReference type="SAM" id="MobiDB-lite"/>
    </source>
</evidence>
<proteinExistence type="predicted"/>
<dbReference type="RefSeq" id="XP_032330617.1">
    <property type="nucleotide sequence ID" value="XM_032474726.1"/>
</dbReference>
<reference evidence="3" key="1">
    <citation type="submission" date="2025-08" db="UniProtKB">
        <authorList>
            <consortium name="RefSeq"/>
        </authorList>
    </citation>
    <scope>IDENTIFICATION</scope>
    <source>
        <tissue evidence="3">Ear skin</tissue>
    </source>
</reference>
<dbReference type="AlphaFoldDB" id="A0A8B8SMH8"/>
<feature type="compositionally biased region" description="Polar residues" evidence="1">
    <location>
        <begin position="1"/>
        <end position="12"/>
    </location>
</feature>
<dbReference type="GeneID" id="116661894"/>
<dbReference type="Proteomes" id="UP000694856">
    <property type="component" value="Chromosome X"/>
</dbReference>
<keyword evidence="2" id="KW-1185">Reference proteome</keyword>
<dbReference type="KEGG" id="cfr:116661894"/>
<gene>
    <name evidence="3" type="primary">LOC116661894</name>
</gene>
<feature type="region of interest" description="Disordered" evidence="1">
    <location>
        <begin position="1"/>
        <end position="94"/>
    </location>
</feature>
<name>A0A8B8SMH8_CAMFR</name>
<accession>A0A8B8SMH8</accession>